<evidence type="ECO:0000256" key="1">
    <source>
        <dbReference type="ARBA" id="ARBA00004953"/>
    </source>
</evidence>
<comment type="caution">
    <text evidence="4">The sequence shown here is derived from an EMBL/GenBank/DDBJ whole genome shotgun (WGS) entry which is preliminary data.</text>
</comment>
<dbReference type="Proteomes" id="UP000003571">
    <property type="component" value="Unassembled WGS sequence"/>
</dbReference>
<dbReference type="EMBL" id="AGRW01000055">
    <property type="protein sequence ID" value="EIC00400.1"/>
    <property type="molecule type" value="Genomic_DNA"/>
</dbReference>
<dbReference type="PANTHER" id="PTHR36925:SF1">
    <property type="entry name" value="COBALT-PRECORRIN-6A REDUCTASE"/>
    <property type="match status" value="1"/>
</dbReference>
<gene>
    <name evidence="4" type="ORF">TresaDRAFT_0494</name>
</gene>
<dbReference type="InterPro" id="IPR003723">
    <property type="entry name" value="Precorrin-6x_reduct"/>
</dbReference>
<dbReference type="PATRIC" id="fig|907348.3.peg.2901"/>
<comment type="pathway">
    <text evidence="1">Cofactor biosynthesis; adenosylcobalamin biosynthesis.</text>
</comment>
<dbReference type="OrthoDB" id="9780707at2"/>
<dbReference type="GO" id="GO:0016994">
    <property type="term" value="F:precorrin-6A reductase activity"/>
    <property type="evidence" value="ECO:0007669"/>
    <property type="project" value="InterPro"/>
</dbReference>
<dbReference type="GO" id="GO:0009236">
    <property type="term" value="P:cobalamin biosynthetic process"/>
    <property type="evidence" value="ECO:0007669"/>
    <property type="project" value="UniProtKB-UniPathway"/>
</dbReference>
<dbReference type="eggNOG" id="COG2099">
    <property type="taxonomic scope" value="Bacteria"/>
</dbReference>
<evidence type="ECO:0000313" key="4">
    <source>
        <dbReference type="EMBL" id="EIC00400.1"/>
    </source>
</evidence>
<evidence type="ECO:0000256" key="2">
    <source>
        <dbReference type="ARBA" id="ARBA00022573"/>
    </source>
</evidence>
<dbReference type="STRING" id="907348.TresaDRAFT_0494"/>
<reference evidence="4 5" key="1">
    <citation type="submission" date="2011-09" db="EMBL/GenBank/DDBJ databases">
        <title>The draft genome of Treponema saccharophilum DSM 2985.</title>
        <authorList>
            <consortium name="US DOE Joint Genome Institute (JGI-PGF)"/>
            <person name="Lucas S."/>
            <person name="Copeland A."/>
            <person name="Lapidus A."/>
            <person name="Glavina del Rio T."/>
            <person name="Dalin E."/>
            <person name="Tice H."/>
            <person name="Bruce D."/>
            <person name="Goodwin L."/>
            <person name="Pitluck S."/>
            <person name="Peters L."/>
            <person name="Kyrpides N."/>
            <person name="Mavromatis K."/>
            <person name="Ivanova N."/>
            <person name="Markowitz V."/>
            <person name="Cheng J.-F."/>
            <person name="Hugenholtz P."/>
            <person name="Woyke T."/>
            <person name="Wu D."/>
            <person name="Gronow S."/>
            <person name="Wellnitz S."/>
            <person name="Brambilla E."/>
            <person name="Klenk H.-P."/>
            <person name="Eisen J.A."/>
        </authorList>
    </citation>
    <scope>NUCLEOTIDE SEQUENCE [LARGE SCALE GENOMIC DNA]</scope>
    <source>
        <strain evidence="4 5">DSM 2985</strain>
    </source>
</reference>
<organism evidence="4 5">
    <name type="scientific">Treponema saccharophilum DSM 2985</name>
    <dbReference type="NCBI Taxonomy" id="907348"/>
    <lineage>
        <taxon>Bacteria</taxon>
        <taxon>Pseudomonadati</taxon>
        <taxon>Spirochaetota</taxon>
        <taxon>Spirochaetia</taxon>
        <taxon>Spirochaetales</taxon>
        <taxon>Treponemataceae</taxon>
        <taxon>Treponema</taxon>
    </lineage>
</organism>
<sequence>MADTTASENRAKILVFAGTTEGRIFAKEASEHFDVTVSVATEYGGEIIREKNGSVPVSQGRMSQTQMEEFISRGSFRFVVDATHPYASDATKNIRGACDSLKTPYARLIRESGNISAEKSGIRIFSSIEKIADDIARNFPTGTIFVSTGSKELLPFTRIENWRERLFVRVIPSIDSLKKCADAGIPPSRIIAMQGPFSKKMNEAMFSETNSRILVTKISGKNGGFDEKIEAAKELNMEIFAVEKPGEREGAFTDNSALIGWIKSVLLENDER</sequence>
<dbReference type="Pfam" id="PF02571">
    <property type="entry name" value="CbiJ"/>
    <property type="match status" value="1"/>
</dbReference>
<accession>H7EPJ9</accession>
<evidence type="ECO:0000256" key="3">
    <source>
        <dbReference type="ARBA" id="ARBA00023002"/>
    </source>
</evidence>
<protein>
    <submittedName>
        <fullName evidence="4">Precorrin-6x reductase</fullName>
    </submittedName>
</protein>
<dbReference type="PANTHER" id="PTHR36925">
    <property type="entry name" value="COBALT-PRECORRIN-6A REDUCTASE"/>
    <property type="match status" value="1"/>
</dbReference>
<dbReference type="UniPathway" id="UPA00148"/>
<keyword evidence="2" id="KW-0169">Cobalamin biosynthesis</keyword>
<dbReference type="NCBIfam" id="TIGR00715">
    <property type="entry name" value="precor6x_red"/>
    <property type="match status" value="1"/>
</dbReference>
<dbReference type="RefSeq" id="WP_002706579.1">
    <property type="nucleotide sequence ID" value="NZ_AGRW01000055.1"/>
</dbReference>
<name>H7EPJ9_9SPIR</name>
<proteinExistence type="predicted"/>
<keyword evidence="3" id="KW-0560">Oxidoreductase</keyword>
<dbReference type="AlphaFoldDB" id="H7EPJ9"/>
<evidence type="ECO:0000313" key="5">
    <source>
        <dbReference type="Proteomes" id="UP000003571"/>
    </source>
</evidence>
<keyword evidence="5" id="KW-1185">Reference proteome</keyword>
<dbReference type="PROSITE" id="PS51014">
    <property type="entry name" value="COBK_CBIJ"/>
    <property type="match status" value="1"/>
</dbReference>